<sequence>MRHFAFFKEIIFGLGDFFTWSFQVLPPIGILMNWILVFILVGLLTYWCIQIVKYGTTTDKRAVDFREPHNFID</sequence>
<proteinExistence type="predicted"/>
<keyword evidence="1" id="KW-1133">Transmembrane helix</keyword>
<reference evidence="2" key="1">
    <citation type="submission" date="2022-07" db="EMBL/GenBank/DDBJ databases">
        <title>Description and genome-wide analysis of Profundicola chukchiensis gen. nov., sp. nov., marine bacteria isolated from bottom sediments of the Chukchi Sea.</title>
        <authorList>
            <person name="Romanenko L."/>
            <person name="Otstavnykh N."/>
            <person name="Kurilenko V."/>
            <person name="Eremeev V."/>
            <person name="Velansky P."/>
            <person name="Mikhailov V."/>
            <person name="Isaeva M."/>
        </authorList>
    </citation>
    <scope>NUCLEOTIDE SEQUENCE</scope>
    <source>
        <strain evidence="2">KMM 9713</strain>
    </source>
</reference>
<accession>A0A9X4RU09</accession>
<evidence type="ECO:0000313" key="3">
    <source>
        <dbReference type="Proteomes" id="UP001152599"/>
    </source>
</evidence>
<dbReference type="AlphaFoldDB" id="A0A9X4RU09"/>
<keyword evidence="1" id="KW-0812">Transmembrane</keyword>
<protein>
    <submittedName>
        <fullName evidence="2">Uncharacterized protein</fullName>
    </submittedName>
</protein>
<keyword evidence="3" id="KW-1185">Reference proteome</keyword>
<evidence type="ECO:0000313" key="2">
    <source>
        <dbReference type="EMBL" id="MDG4945643.1"/>
    </source>
</evidence>
<evidence type="ECO:0000256" key="1">
    <source>
        <dbReference type="SAM" id="Phobius"/>
    </source>
</evidence>
<name>A0A9X4RU09_9FLAO</name>
<organism evidence="2 3">
    <name type="scientific">Profundicola chukchiensis</name>
    <dbReference type="NCBI Taxonomy" id="2961959"/>
    <lineage>
        <taxon>Bacteria</taxon>
        <taxon>Pseudomonadati</taxon>
        <taxon>Bacteroidota</taxon>
        <taxon>Flavobacteriia</taxon>
        <taxon>Flavobacteriales</taxon>
        <taxon>Weeksellaceae</taxon>
        <taxon>Profundicola</taxon>
    </lineage>
</organism>
<keyword evidence="1" id="KW-0472">Membrane</keyword>
<gene>
    <name evidence="2" type="ORF">NMK71_04385</name>
</gene>
<dbReference type="EMBL" id="JANCMU010000001">
    <property type="protein sequence ID" value="MDG4945643.1"/>
    <property type="molecule type" value="Genomic_DNA"/>
</dbReference>
<comment type="caution">
    <text evidence="2">The sequence shown here is derived from an EMBL/GenBank/DDBJ whole genome shotgun (WGS) entry which is preliminary data.</text>
</comment>
<feature type="transmembrane region" description="Helical" evidence="1">
    <location>
        <begin position="28"/>
        <end position="49"/>
    </location>
</feature>
<dbReference type="Proteomes" id="UP001152599">
    <property type="component" value="Unassembled WGS sequence"/>
</dbReference>
<dbReference type="RefSeq" id="WP_304420211.1">
    <property type="nucleotide sequence ID" value="NZ_JANCMU010000001.1"/>
</dbReference>